<evidence type="ECO:0000256" key="1">
    <source>
        <dbReference type="ARBA" id="ARBA00004123"/>
    </source>
</evidence>
<dbReference type="InterPro" id="IPR050752">
    <property type="entry name" value="C2H2-ZF_domain"/>
</dbReference>
<protein>
    <recommendedName>
        <fullName evidence="12">C2H2-type domain-containing protein</fullName>
    </recommendedName>
</protein>
<reference evidence="13 14" key="1">
    <citation type="submission" date="2020-02" db="EMBL/GenBank/DDBJ databases">
        <authorList>
            <person name="Ferguson B K."/>
        </authorList>
    </citation>
    <scope>NUCLEOTIDE SEQUENCE [LARGE SCALE GENOMIC DNA]</scope>
</reference>
<dbReference type="Proteomes" id="UP000479190">
    <property type="component" value="Unassembled WGS sequence"/>
</dbReference>
<dbReference type="PANTHER" id="PTHR24384">
    <property type="entry name" value="FINGER PUTATIVE TRANSCRIPTION FACTOR FAMILY-RELATED"/>
    <property type="match status" value="1"/>
</dbReference>
<sequence>MKSCRVPKTDFYSWISTTVTTLHGYVFEPLVKFTVTRLLSANSSIERGICVPVYFTNVLKKYYWICFSFTVTFAIIMLLSINTMNFFQVITVKFIVGMLSVIGYYLAFRAFRITRARIGDIFFVFSFVFFFLNKKKKTSFASSAYVSLSVYIILYTDRARVKERGQVSAAIVHALAVDLYNALAALWPLHIRHRASSAWRSRVELADTTTTYIYSIHVTRVKDVNFYLTPTFGYIYTRNIDNTQTFRPPQQQQNREIRGTHGELIYRILHASRAIIYTHIHYCVCTRIYDIDIYIEPGQNFVKVIGYCFLCENNGAGAARLVAAALLLACARYMWQIHQRTVHDGQKDFACGKCKTKFRCLSALIRHNKIVHDGRKDYECDKCDKVFGQKKLFLRHQKAVHEGRKDFACDKCELKFGHKHNLLLHQKTVHEGQKDYPCNKCEKKFGYKGSLLKHQKTVHEGRKDFACDKCEKKFGQKLHLLNHLKTVHENRKDFACDQCAKKFGSKRNLLIHHKTVHEGRKDYACDKCEKKFGQKPHLLNHLKTVHEGRKDFACDQCAKKFGCKRNLLLHHKTVHEGRKDYACHKCEKKFGRKHPLLRHFKTVHEGRKDYACDNCEKKFGHKSHLLLHQKTVHEGCKDYPCDKCEKKFGQKGHLLGHQKTVHEGRKDYACDNCEKKFGHKQHLLVHQMTVHGGRNKTTDATNITRESCASISIIPSSKATIINKSV</sequence>
<evidence type="ECO:0000256" key="10">
    <source>
        <dbReference type="PROSITE-ProRule" id="PRU00042"/>
    </source>
</evidence>
<dbReference type="InterPro" id="IPR036236">
    <property type="entry name" value="Znf_C2H2_sf"/>
</dbReference>
<dbReference type="InterPro" id="IPR013087">
    <property type="entry name" value="Znf_C2H2_type"/>
</dbReference>
<keyword evidence="14" id="KW-1185">Reference proteome</keyword>
<evidence type="ECO:0000256" key="11">
    <source>
        <dbReference type="SAM" id="Phobius"/>
    </source>
</evidence>
<feature type="domain" description="C2H2-type" evidence="12">
    <location>
        <begin position="436"/>
        <end position="464"/>
    </location>
</feature>
<evidence type="ECO:0000256" key="8">
    <source>
        <dbReference type="ARBA" id="ARBA00023163"/>
    </source>
</evidence>
<evidence type="ECO:0000256" key="3">
    <source>
        <dbReference type="ARBA" id="ARBA00022737"/>
    </source>
</evidence>
<dbReference type="Pfam" id="PF00096">
    <property type="entry name" value="zf-C2H2"/>
    <property type="match status" value="7"/>
</dbReference>
<feature type="domain" description="C2H2-type" evidence="12">
    <location>
        <begin position="552"/>
        <end position="580"/>
    </location>
</feature>
<feature type="transmembrane region" description="Helical" evidence="11">
    <location>
        <begin position="87"/>
        <end position="107"/>
    </location>
</feature>
<evidence type="ECO:0000313" key="13">
    <source>
        <dbReference type="EMBL" id="CAB0038980.1"/>
    </source>
</evidence>
<feature type="domain" description="C2H2-type" evidence="12">
    <location>
        <begin position="494"/>
        <end position="522"/>
    </location>
</feature>
<dbReference type="PROSITE" id="PS00028">
    <property type="entry name" value="ZINC_FINGER_C2H2_1"/>
    <property type="match status" value="12"/>
</dbReference>
<dbReference type="SUPFAM" id="SSF57667">
    <property type="entry name" value="beta-beta-alpha zinc fingers"/>
    <property type="match status" value="6"/>
</dbReference>
<keyword evidence="4 10" id="KW-0863">Zinc-finger</keyword>
<keyword evidence="7" id="KW-0238">DNA-binding</keyword>
<evidence type="ECO:0000256" key="2">
    <source>
        <dbReference type="ARBA" id="ARBA00022723"/>
    </source>
</evidence>
<feature type="domain" description="C2H2-type" evidence="12">
    <location>
        <begin position="610"/>
        <end position="638"/>
    </location>
</feature>
<feature type="domain" description="C2H2-type" evidence="12">
    <location>
        <begin position="668"/>
        <end position="696"/>
    </location>
</feature>
<feature type="domain" description="C2H2-type" evidence="12">
    <location>
        <begin position="407"/>
        <end position="435"/>
    </location>
</feature>
<dbReference type="SMART" id="SM00355">
    <property type="entry name" value="ZnF_C2H2"/>
    <property type="match status" value="12"/>
</dbReference>
<evidence type="ECO:0000256" key="7">
    <source>
        <dbReference type="ARBA" id="ARBA00023125"/>
    </source>
</evidence>
<keyword evidence="3" id="KW-0677">Repeat</keyword>
<dbReference type="GO" id="GO:0000978">
    <property type="term" value="F:RNA polymerase II cis-regulatory region sequence-specific DNA binding"/>
    <property type="evidence" value="ECO:0007669"/>
    <property type="project" value="TreeGrafter"/>
</dbReference>
<organism evidence="13 14">
    <name type="scientific">Trichogramma brassicae</name>
    <dbReference type="NCBI Taxonomy" id="86971"/>
    <lineage>
        <taxon>Eukaryota</taxon>
        <taxon>Metazoa</taxon>
        <taxon>Ecdysozoa</taxon>
        <taxon>Arthropoda</taxon>
        <taxon>Hexapoda</taxon>
        <taxon>Insecta</taxon>
        <taxon>Pterygota</taxon>
        <taxon>Neoptera</taxon>
        <taxon>Endopterygota</taxon>
        <taxon>Hymenoptera</taxon>
        <taxon>Apocrita</taxon>
        <taxon>Proctotrupomorpha</taxon>
        <taxon>Chalcidoidea</taxon>
        <taxon>Trichogrammatidae</taxon>
        <taxon>Trichogramma</taxon>
    </lineage>
</organism>
<feature type="domain" description="C2H2-type" evidence="12">
    <location>
        <begin position="349"/>
        <end position="377"/>
    </location>
</feature>
<gene>
    <name evidence="13" type="ORF">TBRA_LOCUS10742</name>
</gene>
<keyword evidence="11" id="KW-1133">Transmembrane helix</keyword>
<dbReference type="GO" id="GO:0000981">
    <property type="term" value="F:DNA-binding transcription factor activity, RNA polymerase II-specific"/>
    <property type="evidence" value="ECO:0007669"/>
    <property type="project" value="TreeGrafter"/>
</dbReference>
<feature type="domain" description="C2H2-type" evidence="12">
    <location>
        <begin position="378"/>
        <end position="406"/>
    </location>
</feature>
<evidence type="ECO:0000256" key="4">
    <source>
        <dbReference type="ARBA" id="ARBA00022771"/>
    </source>
</evidence>
<evidence type="ECO:0000256" key="5">
    <source>
        <dbReference type="ARBA" id="ARBA00022833"/>
    </source>
</evidence>
<dbReference type="EMBL" id="CADCXV010000929">
    <property type="protein sequence ID" value="CAB0038980.1"/>
    <property type="molecule type" value="Genomic_DNA"/>
</dbReference>
<dbReference type="GO" id="GO:0005634">
    <property type="term" value="C:nucleus"/>
    <property type="evidence" value="ECO:0007669"/>
    <property type="project" value="UniProtKB-SubCell"/>
</dbReference>
<dbReference type="Gene3D" id="3.30.160.60">
    <property type="entry name" value="Classic Zinc Finger"/>
    <property type="match status" value="12"/>
</dbReference>
<dbReference type="PROSITE" id="PS50157">
    <property type="entry name" value="ZINC_FINGER_C2H2_2"/>
    <property type="match status" value="12"/>
</dbReference>
<feature type="transmembrane region" description="Helical" evidence="11">
    <location>
        <begin position="114"/>
        <end position="132"/>
    </location>
</feature>
<feature type="domain" description="C2H2-type" evidence="12">
    <location>
        <begin position="465"/>
        <end position="493"/>
    </location>
</feature>
<dbReference type="PANTHER" id="PTHR24384:SF189">
    <property type="entry name" value="C2H2-TYPE DOMAIN-CONTAINING PROTEIN-RELATED"/>
    <property type="match status" value="1"/>
</dbReference>
<evidence type="ECO:0000256" key="6">
    <source>
        <dbReference type="ARBA" id="ARBA00023015"/>
    </source>
</evidence>
<dbReference type="AlphaFoldDB" id="A0A6H5IP32"/>
<evidence type="ECO:0000313" key="14">
    <source>
        <dbReference type="Proteomes" id="UP000479190"/>
    </source>
</evidence>
<evidence type="ECO:0000256" key="9">
    <source>
        <dbReference type="ARBA" id="ARBA00023242"/>
    </source>
</evidence>
<dbReference type="GO" id="GO:0008270">
    <property type="term" value="F:zinc ion binding"/>
    <property type="evidence" value="ECO:0007669"/>
    <property type="project" value="UniProtKB-KW"/>
</dbReference>
<proteinExistence type="predicted"/>
<feature type="transmembrane region" description="Helical" evidence="11">
    <location>
        <begin position="167"/>
        <end position="187"/>
    </location>
</feature>
<evidence type="ECO:0000259" key="12">
    <source>
        <dbReference type="PROSITE" id="PS50157"/>
    </source>
</evidence>
<dbReference type="OrthoDB" id="7685779at2759"/>
<keyword evidence="8" id="KW-0804">Transcription</keyword>
<feature type="transmembrane region" description="Helical" evidence="11">
    <location>
        <begin position="138"/>
        <end position="155"/>
    </location>
</feature>
<comment type="subcellular location">
    <subcellularLocation>
        <location evidence="1">Nucleus</location>
    </subcellularLocation>
</comment>
<name>A0A6H5IP32_9HYME</name>
<keyword evidence="9" id="KW-0539">Nucleus</keyword>
<feature type="transmembrane region" description="Helical" evidence="11">
    <location>
        <begin position="62"/>
        <end position="81"/>
    </location>
</feature>
<keyword evidence="6" id="KW-0805">Transcription regulation</keyword>
<keyword evidence="11" id="KW-0812">Transmembrane</keyword>
<feature type="domain" description="C2H2-type" evidence="12">
    <location>
        <begin position="581"/>
        <end position="609"/>
    </location>
</feature>
<keyword evidence="11" id="KW-0472">Membrane</keyword>
<keyword evidence="5" id="KW-0862">Zinc</keyword>
<feature type="domain" description="C2H2-type" evidence="12">
    <location>
        <begin position="523"/>
        <end position="551"/>
    </location>
</feature>
<keyword evidence="2" id="KW-0479">Metal-binding</keyword>
<accession>A0A6H5IP32</accession>
<feature type="domain" description="C2H2-type" evidence="12">
    <location>
        <begin position="639"/>
        <end position="667"/>
    </location>
</feature>